<dbReference type="Gene3D" id="3.40.50.620">
    <property type="entry name" value="HUPs"/>
    <property type="match status" value="2"/>
</dbReference>
<dbReference type="AlphaFoldDB" id="A0A6G3QYP7"/>
<dbReference type="RefSeq" id="WP_164438627.1">
    <property type="nucleotide sequence ID" value="NZ_JAAGMD010000579.1"/>
</dbReference>
<feature type="domain" description="UspA" evidence="2">
    <location>
        <begin position="2"/>
        <end position="141"/>
    </location>
</feature>
<reference evidence="3" key="1">
    <citation type="submission" date="2020-01" db="EMBL/GenBank/DDBJ databases">
        <title>Insect and environment-associated Actinomycetes.</title>
        <authorList>
            <person name="Currrie C."/>
            <person name="Chevrette M."/>
            <person name="Carlson C."/>
            <person name="Stubbendieck R."/>
            <person name="Wendt-Pienkowski E."/>
        </authorList>
    </citation>
    <scope>NUCLEOTIDE SEQUENCE</scope>
    <source>
        <strain evidence="3">SID14436</strain>
    </source>
</reference>
<feature type="domain" description="UspA" evidence="2">
    <location>
        <begin position="149"/>
        <end position="289"/>
    </location>
</feature>
<comment type="similarity">
    <text evidence="1">Belongs to the universal stress protein A family.</text>
</comment>
<dbReference type="EMBL" id="JAAGMD010000579">
    <property type="protein sequence ID" value="NEA88310.1"/>
    <property type="molecule type" value="Genomic_DNA"/>
</dbReference>
<sequence length="300" mass="30386">MSGPVVVGVDGSESSLAAVEAAAAEAERRGVGLRVVHAFLWPALHVPLGAPPMGPADGGLQAAADRLVAEAVEHARSAAPDVEVSHAVITGEPLTVLEAQSRQAELVVVGSRGMGGFVGLLVGSTAVHLAAHGKCPVLVVREPGTPDGPVVVGVDGSAAGRRAIDFAFAEAAARGAELVALHAWTTWNAPLPAPPDATVPYANEPGALAASEERLLAEALSGYGERFPGVKVRHELVRGGSREALIEASRTARLLVVGARGRGGFAGLLLGSVSQAMLHHAHCPVAVVRGERADADGDPA</sequence>
<dbReference type="PRINTS" id="PR01438">
    <property type="entry name" value="UNVRSLSTRESS"/>
</dbReference>
<evidence type="ECO:0000256" key="1">
    <source>
        <dbReference type="ARBA" id="ARBA00008791"/>
    </source>
</evidence>
<protein>
    <submittedName>
        <fullName evidence="3">Universal stress protein</fullName>
    </submittedName>
</protein>
<dbReference type="PANTHER" id="PTHR46268:SF6">
    <property type="entry name" value="UNIVERSAL STRESS PROTEIN UP12"/>
    <property type="match status" value="1"/>
</dbReference>
<organism evidence="3">
    <name type="scientific">Streptomyces sp. SID14436</name>
    <dbReference type="NCBI Taxonomy" id="2706070"/>
    <lineage>
        <taxon>Bacteria</taxon>
        <taxon>Bacillati</taxon>
        <taxon>Actinomycetota</taxon>
        <taxon>Actinomycetes</taxon>
        <taxon>Kitasatosporales</taxon>
        <taxon>Streptomycetaceae</taxon>
        <taxon>Streptomyces</taxon>
    </lineage>
</organism>
<dbReference type="Pfam" id="PF00582">
    <property type="entry name" value="Usp"/>
    <property type="match status" value="2"/>
</dbReference>
<dbReference type="InterPro" id="IPR014729">
    <property type="entry name" value="Rossmann-like_a/b/a_fold"/>
</dbReference>
<evidence type="ECO:0000313" key="3">
    <source>
        <dbReference type="EMBL" id="NEA88310.1"/>
    </source>
</evidence>
<gene>
    <name evidence="3" type="ORF">G3I53_20295</name>
</gene>
<dbReference type="SUPFAM" id="SSF52402">
    <property type="entry name" value="Adenine nucleotide alpha hydrolases-like"/>
    <property type="match status" value="2"/>
</dbReference>
<dbReference type="InterPro" id="IPR006015">
    <property type="entry name" value="Universal_stress_UspA"/>
</dbReference>
<evidence type="ECO:0000259" key="2">
    <source>
        <dbReference type="Pfam" id="PF00582"/>
    </source>
</evidence>
<accession>A0A6G3QYP7</accession>
<dbReference type="PANTHER" id="PTHR46268">
    <property type="entry name" value="STRESS RESPONSE PROTEIN NHAX"/>
    <property type="match status" value="1"/>
</dbReference>
<proteinExistence type="inferred from homology"/>
<comment type="caution">
    <text evidence="3">The sequence shown here is derived from an EMBL/GenBank/DDBJ whole genome shotgun (WGS) entry which is preliminary data.</text>
</comment>
<name>A0A6G3QYP7_9ACTN</name>
<dbReference type="InterPro" id="IPR006016">
    <property type="entry name" value="UspA"/>
</dbReference>